<reference evidence="2 3" key="1">
    <citation type="submission" date="2016-09" db="EMBL/GenBank/DDBJ databases">
        <authorList>
            <person name="Reverchon S."/>
            <person name="Nasser W."/>
            <person name="Leonard S."/>
            <person name="Brochier C."/>
            <person name="Duprey A."/>
        </authorList>
    </citation>
    <scope>NUCLEOTIDE SEQUENCE [LARGE SCALE GENOMIC DNA]</scope>
    <source>
        <strain evidence="2 3">174/2</strain>
    </source>
</reference>
<proteinExistence type="predicted"/>
<feature type="transmembrane region" description="Helical" evidence="1">
    <location>
        <begin position="60"/>
        <end position="79"/>
    </location>
</feature>
<accession>A0A375A9I2</accession>
<dbReference type="EMBL" id="LT615367">
    <property type="protein sequence ID" value="SLM62675.1"/>
    <property type="molecule type" value="Genomic_DNA"/>
</dbReference>
<keyword evidence="1" id="KW-0472">Membrane</keyword>
<protein>
    <submittedName>
        <fullName evidence="2">Uncharacterized protein</fullName>
    </submittedName>
</protein>
<sequence length="82" mass="9574">MTIHFPWKDKSPNIAPGSKPTKVRKLHKDSEKKATLLLHTILAQRELTMRFDDWLWRKKLIGLLVVVVVIELILLLVPWDHG</sequence>
<dbReference type="RefSeq" id="WP_035342639.1">
    <property type="nucleotide sequence ID" value="NZ_LT615367.1"/>
</dbReference>
<keyword evidence="3" id="KW-1185">Reference proteome</keyword>
<evidence type="ECO:0000256" key="1">
    <source>
        <dbReference type="SAM" id="Phobius"/>
    </source>
</evidence>
<name>A0A375A9I2_9GAMM</name>
<dbReference type="KEGG" id="daq:DAQ1742_01735"/>
<evidence type="ECO:0000313" key="3">
    <source>
        <dbReference type="Proteomes" id="UP000294820"/>
    </source>
</evidence>
<keyword evidence="1" id="KW-0812">Transmembrane</keyword>
<gene>
    <name evidence="2" type="ORF">DAQ1742_01735</name>
</gene>
<dbReference type="Proteomes" id="UP000294820">
    <property type="component" value="Chromosome 1"/>
</dbReference>
<keyword evidence="1" id="KW-1133">Transmembrane helix</keyword>
<dbReference type="AlphaFoldDB" id="A0A375A9I2"/>
<evidence type="ECO:0000313" key="2">
    <source>
        <dbReference type="EMBL" id="SLM62675.1"/>
    </source>
</evidence>
<organism evidence="2 3">
    <name type="scientific">Dickeya aquatica</name>
    <dbReference type="NCBI Taxonomy" id="1401087"/>
    <lineage>
        <taxon>Bacteria</taxon>
        <taxon>Pseudomonadati</taxon>
        <taxon>Pseudomonadota</taxon>
        <taxon>Gammaproteobacteria</taxon>
        <taxon>Enterobacterales</taxon>
        <taxon>Pectobacteriaceae</taxon>
        <taxon>Dickeya</taxon>
    </lineage>
</organism>